<dbReference type="Proteomes" id="UP001157069">
    <property type="component" value="Unassembled WGS sequence"/>
</dbReference>
<evidence type="ECO:0000256" key="1">
    <source>
        <dbReference type="SAM" id="MobiDB-lite"/>
    </source>
</evidence>
<evidence type="ECO:0000313" key="2">
    <source>
        <dbReference type="EMBL" id="GMA92506.1"/>
    </source>
</evidence>
<accession>A0ABQ6JYC2</accession>
<comment type="caution">
    <text evidence="2">The sequence shown here is derived from an EMBL/GenBank/DDBJ whole genome shotgun (WGS) entry which is preliminary data.</text>
</comment>
<reference evidence="3" key="1">
    <citation type="journal article" date="2019" name="Int. J. Syst. Evol. Microbiol.">
        <title>The Global Catalogue of Microorganisms (GCM) 10K type strain sequencing project: providing services to taxonomists for standard genome sequencing and annotation.</title>
        <authorList>
            <consortium name="The Broad Institute Genomics Platform"/>
            <consortium name="The Broad Institute Genome Sequencing Center for Infectious Disease"/>
            <person name="Wu L."/>
            <person name="Ma J."/>
        </authorList>
    </citation>
    <scope>NUCLEOTIDE SEQUENCE [LARGE SCALE GENOMIC DNA]</scope>
    <source>
        <strain evidence="3">NBRC 108755</strain>
    </source>
</reference>
<feature type="region of interest" description="Disordered" evidence="1">
    <location>
        <begin position="211"/>
        <end position="243"/>
    </location>
</feature>
<proteinExistence type="predicted"/>
<gene>
    <name evidence="2" type="ORF">GCM10025869_30350</name>
</gene>
<organism evidence="2 3">
    <name type="scientific">Homoserinibacter gongjuensis</name>
    <dbReference type="NCBI Taxonomy" id="1162968"/>
    <lineage>
        <taxon>Bacteria</taxon>
        <taxon>Bacillati</taxon>
        <taxon>Actinomycetota</taxon>
        <taxon>Actinomycetes</taxon>
        <taxon>Micrococcales</taxon>
        <taxon>Microbacteriaceae</taxon>
        <taxon>Homoserinibacter</taxon>
    </lineage>
</organism>
<protein>
    <submittedName>
        <fullName evidence="2">Uncharacterized protein</fullName>
    </submittedName>
</protein>
<sequence>MADVQAGAHGIREQHVARDDRLLGDRGPARQSELRAERALVHLGVLGQAGVLRVLGDDAVEGRDVLEGAPHEQRVMHALAVVAEDAHRGTGVRHGADLGEPLAREPHGDGADRAHRGVTVLRTERGDLLDDARGIGHRGGVGHGVHSREAAGSGRAGSREHRLARLEARLAQVGVQVDEAGQRHEAVGVDHGRAVAAEGCAAFGHDAALDEEVGRGAVGQPGAPDENRRHAATSRGSVPESTR</sequence>
<feature type="compositionally biased region" description="Polar residues" evidence="1">
    <location>
        <begin position="234"/>
        <end position="243"/>
    </location>
</feature>
<feature type="region of interest" description="Disordered" evidence="1">
    <location>
        <begin position="1"/>
        <end position="25"/>
    </location>
</feature>
<keyword evidence="3" id="KW-1185">Reference proteome</keyword>
<name>A0ABQ6JYC2_9MICO</name>
<dbReference type="EMBL" id="BSVA01000001">
    <property type="protein sequence ID" value="GMA92506.1"/>
    <property type="molecule type" value="Genomic_DNA"/>
</dbReference>
<feature type="region of interest" description="Disordered" evidence="1">
    <location>
        <begin position="131"/>
        <end position="161"/>
    </location>
</feature>
<evidence type="ECO:0000313" key="3">
    <source>
        <dbReference type="Proteomes" id="UP001157069"/>
    </source>
</evidence>
<feature type="compositionally biased region" description="Basic and acidic residues" evidence="1">
    <location>
        <begin position="10"/>
        <end position="25"/>
    </location>
</feature>